<dbReference type="InterPro" id="IPR009057">
    <property type="entry name" value="Homeodomain-like_sf"/>
</dbReference>
<proteinExistence type="predicted"/>
<dbReference type="PANTHER" id="PTHR30055:SF234">
    <property type="entry name" value="HTH-TYPE TRANSCRIPTIONAL REGULATOR BETI"/>
    <property type="match status" value="1"/>
</dbReference>
<keyword evidence="4" id="KW-0804">Transcription</keyword>
<dbReference type="InterPro" id="IPR036271">
    <property type="entry name" value="Tet_transcr_reg_TetR-rel_C_sf"/>
</dbReference>
<dbReference type="InterPro" id="IPR050109">
    <property type="entry name" value="HTH-type_TetR-like_transc_reg"/>
</dbReference>
<dbReference type="SUPFAM" id="SSF46689">
    <property type="entry name" value="Homeodomain-like"/>
    <property type="match status" value="1"/>
</dbReference>
<dbReference type="PANTHER" id="PTHR30055">
    <property type="entry name" value="HTH-TYPE TRANSCRIPTIONAL REGULATOR RUTR"/>
    <property type="match status" value="1"/>
</dbReference>
<dbReference type="GO" id="GO:0003700">
    <property type="term" value="F:DNA-binding transcription factor activity"/>
    <property type="evidence" value="ECO:0007669"/>
    <property type="project" value="TreeGrafter"/>
</dbReference>
<evidence type="ECO:0000256" key="3">
    <source>
        <dbReference type="ARBA" id="ARBA00023125"/>
    </source>
</evidence>
<evidence type="ECO:0000259" key="6">
    <source>
        <dbReference type="PROSITE" id="PS50977"/>
    </source>
</evidence>
<accession>A0A4R1I0F4</accession>
<dbReference type="PRINTS" id="PR00455">
    <property type="entry name" value="HTHTETR"/>
</dbReference>
<feature type="DNA-binding region" description="H-T-H motif" evidence="5">
    <location>
        <begin position="34"/>
        <end position="53"/>
    </location>
</feature>
<keyword evidence="3 5" id="KW-0238">DNA-binding</keyword>
<reference evidence="7 8" key="1">
    <citation type="submission" date="2019-03" db="EMBL/GenBank/DDBJ databases">
        <title>Sequencing the genomes of 1000 actinobacteria strains.</title>
        <authorList>
            <person name="Klenk H.-P."/>
        </authorList>
    </citation>
    <scope>NUCLEOTIDE SEQUENCE [LARGE SCALE GENOMIC DNA]</scope>
    <source>
        <strain evidence="7 8">DSM 44969</strain>
    </source>
</reference>
<dbReference type="RefSeq" id="WP_132425918.1">
    <property type="nucleotide sequence ID" value="NZ_SMFZ01000001.1"/>
</dbReference>
<protein>
    <submittedName>
        <fullName evidence="7">TetR family transcriptional regulator</fullName>
    </submittedName>
</protein>
<evidence type="ECO:0000256" key="2">
    <source>
        <dbReference type="ARBA" id="ARBA00023015"/>
    </source>
</evidence>
<evidence type="ECO:0000256" key="5">
    <source>
        <dbReference type="PROSITE-ProRule" id="PRU00335"/>
    </source>
</evidence>
<dbReference type="OrthoDB" id="5242390at2"/>
<evidence type="ECO:0000313" key="7">
    <source>
        <dbReference type="EMBL" id="TCK27331.1"/>
    </source>
</evidence>
<evidence type="ECO:0000256" key="1">
    <source>
        <dbReference type="ARBA" id="ARBA00022491"/>
    </source>
</evidence>
<dbReference type="AlphaFoldDB" id="A0A4R1I0F4"/>
<dbReference type="Pfam" id="PF00440">
    <property type="entry name" value="TetR_N"/>
    <property type="match status" value="1"/>
</dbReference>
<dbReference type="PROSITE" id="PS50977">
    <property type="entry name" value="HTH_TETR_2"/>
    <property type="match status" value="1"/>
</dbReference>
<dbReference type="Gene3D" id="1.10.357.10">
    <property type="entry name" value="Tetracycline Repressor, domain 2"/>
    <property type="match status" value="1"/>
</dbReference>
<sequence length="198" mass="21022">MARTTDPERTRARRAAIRDAAAVLFATKGFDTTTAADIARAAGISAGSVFYWFPDKAAVFREIFVQDLADSHAIVARHADVADPLEAVLGMVDELGAPARDPYAGNLVVELIRRLGHDEELAAIVTESTAVVHTGLTALVRRGRDDGVVAADLDPAEAAGWVQTIVDGAFLSADPSRDPVPMLRRIVTAFLTSGGDTR</sequence>
<feature type="domain" description="HTH tetR-type" evidence="6">
    <location>
        <begin position="11"/>
        <end position="71"/>
    </location>
</feature>
<dbReference type="Pfam" id="PF13977">
    <property type="entry name" value="TetR_C_6"/>
    <property type="match status" value="1"/>
</dbReference>
<dbReference type="InterPro" id="IPR001647">
    <property type="entry name" value="HTH_TetR"/>
</dbReference>
<organism evidence="7 8">
    <name type="scientific">Pseudonocardia endophytica</name>
    <dbReference type="NCBI Taxonomy" id="401976"/>
    <lineage>
        <taxon>Bacteria</taxon>
        <taxon>Bacillati</taxon>
        <taxon>Actinomycetota</taxon>
        <taxon>Actinomycetes</taxon>
        <taxon>Pseudonocardiales</taxon>
        <taxon>Pseudonocardiaceae</taxon>
        <taxon>Pseudonocardia</taxon>
    </lineage>
</organism>
<evidence type="ECO:0000256" key="4">
    <source>
        <dbReference type="ARBA" id="ARBA00023163"/>
    </source>
</evidence>
<comment type="caution">
    <text evidence="7">The sequence shown here is derived from an EMBL/GenBank/DDBJ whole genome shotgun (WGS) entry which is preliminary data.</text>
</comment>
<name>A0A4R1I0F4_PSEEN</name>
<dbReference type="SUPFAM" id="SSF48498">
    <property type="entry name" value="Tetracyclin repressor-like, C-terminal domain"/>
    <property type="match status" value="1"/>
</dbReference>
<dbReference type="GO" id="GO:0000976">
    <property type="term" value="F:transcription cis-regulatory region binding"/>
    <property type="evidence" value="ECO:0007669"/>
    <property type="project" value="TreeGrafter"/>
</dbReference>
<evidence type="ECO:0000313" key="8">
    <source>
        <dbReference type="Proteomes" id="UP000295560"/>
    </source>
</evidence>
<dbReference type="Proteomes" id="UP000295560">
    <property type="component" value="Unassembled WGS sequence"/>
</dbReference>
<keyword evidence="1" id="KW-0678">Repressor</keyword>
<gene>
    <name evidence="7" type="ORF">EV378_3201</name>
</gene>
<dbReference type="EMBL" id="SMFZ01000001">
    <property type="protein sequence ID" value="TCK27331.1"/>
    <property type="molecule type" value="Genomic_DNA"/>
</dbReference>
<dbReference type="InterPro" id="IPR039538">
    <property type="entry name" value="BetI_C"/>
</dbReference>
<keyword evidence="8" id="KW-1185">Reference proteome</keyword>
<keyword evidence="2" id="KW-0805">Transcription regulation</keyword>